<feature type="signal peptide" evidence="1">
    <location>
        <begin position="1"/>
        <end position="19"/>
    </location>
</feature>
<proteinExistence type="predicted"/>
<protein>
    <submittedName>
        <fullName evidence="2">Uncharacterized protein</fullName>
    </submittedName>
</protein>
<evidence type="ECO:0000313" key="2">
    <source>
        <dbReference type="EMBL" id="KAK3764625.1"/>
    </source>
</evidence>
<gene>
    <name evidence="2" type="ORF">RRG08_008502</name>
</gene>
<organism evidence="2 3">
    <name type="scientific">Elysia crispata</name>
    <name type="common">lettuce slug</name>
    <dbReference type="NCBI Taxonomy" id="231223"/>
    <lineage>
        <taxon>Eukaryota</taxon>
        <taxon>Metazoa</taxon>
        <taxon>Spiralia</taxon>
        <taxon>Lophotrochozoa</taxon>
        <taxon>Mollusca</taxon>
        <taxon>Gastropoda</taxon>
        <taxon>Heterobranchia</taxon>
        <taxon>Euthyneura</taxon>
        <taxon>Panpulmonata</taxon>
        <taxon>Sacoglossa</taxon>
        <taxon>Placobranchoidea</taxon>
        <taxon>Plakobranchidae</taxon>
        <taxon>Elysia</taxon>
    </lineage>
</organism>
<keyword evidence="3" id="KW-1185">Reference proteome</keyword>
<accession>A0AAE1DC85</accession>
<comment type="caution">
    <text evidence="2">The sequence shown here is derived from an EMBL/GenBank/DDBJ whole genome shotgun (WGS) entry which is preliminary data.</text>
</comment>
<dbReference type="AlphaFoldDB" id="A0AAE1DC85"/>
<dbReference type="EMBL" id="JAWDGP010004422">
    <property type="protein sequence ID" value="KAK3764625.1"/>
    <property type="molecule type" value="Genomic_DNA"/>
</dbReference>
<evidence type="ECO:0000313" key="3">
    <source>
        <dbReference type="Proteomes" id="UP001283361"/>
    </source>
</evidence>
<name>A0AAE1DC85_9GAST</name>
<sequence>MQLSHWSLWSTCAVTWSLARRVRTRLARRHRRATGSRGALSASIIQTGVRDTGCQRNLCSNLALLSATGLDLAEVTAVTWQTGTELQPRTAWNSSLGKNPVHLELDWLLLNAHHLIELCVSMARSHGDESPVKVYPASRDKIISSEECREQYLTPTSESRLHSTKTAFG</sequence>
<dbReference type="Proteomes" id="UP001283361">
    <property type="component" value="Unassembled WGS sequence"/>
</dbReference>
<evidence type="ECO:0000256" key="1">
    <source>
        <dbReference type="SAM" id="SignalP"/>
    </source>
</evidence>
<reference evidence="2" key="1">
    <citation type="journal article" date="2023" name="G3 (Bethesda)">
        <title>A reference genome for the long-term kleptoplast-retaining sea slug Elysia crispata morphotype clarki.</title>
        <authorList>
            <person name="Eastman K.E."/>
            <person name="Pendleton A.L."/>
            <person name="Shaikh M.A."/>
            <person name="Suttiyut T."/>
            <person name="Ogas R."/>
            <person name="Tomko P."/>
            <person name="Gavelis G."/>
            <person name="Widhalm J.R."/>
            <person name="Wisecaver J.H."/>
        </authorList>
    </citation>
    <scope>NUCLEOTIDE SEQUENCE</scope>
    <source>
        <strain evidence="2">ECLA1</strain>
    </source>
</reference>
<feature type="chain" id="PRO_5041976911" evidence="1">
    <location>
        <begin position="20"/>
        <end position="169"/>
    </location>
</feature>
<keyword evidence="1" id="KW-0732">Signal</keyword>